<name>A0A7W6JUA0_9SPHN</name>
<evidence type="ECO:0000256" key="2">
    <source>
        <dbReference type="ARBA" id="ARBA00009009"/>
    </source>
</evidence>
<evidence type="ECO:0000313" key="5">
    <source>
        <dbReference type="EMBL" id="MBB4099660.1"/>
    </source>
</evidence>
<evidence type="ECO:0000259" key="4">
    <source>
        <dbReference type="Pfam" id="PF13354"/>
    </source>
</evidence>
<evidence type="ECO:0000256" key="3">
    <source>
        <dbReference type="ARBA" id="ARBA00012865"/>
    </source>
</evidence>
<dbReference type="RefSeq" id="WP_343058198.1">
    <property type="nucleotide sequence ID" value="NZ_JACIEH010000003.1"/>
</dbReference>
<reference evidence="5 6" key="1">
    <citation type="submission" date="2020-08" db="EMBL/GenBank/DDBJ databases">
        <title>Genomic Encyclopedia of Type Strains, Phase IV (KMG-IV): sequencing the most valuable type-strain genomes for metagenomic binning, comparative biology and taxonomic classification.</title>
        <authorList>
            <person name="Goeker M."/>
        </authorList>
    </citation>
    <scope>NUCLEOTIDE SEQUENCE [LARGE SCALE GENOMIC DNA]</scope>
    <source>
        <strain evidence="5 6">DSM 101806</strain>
    </source>
</reference>
<keyword evidence="6" id="KW-1185">Reference proteome</keyword>
<dbReference type="InterPro" id="IPR045155">
    <property type="entry name" value="Beta-lactam_cat"/>
</dbReference>
<dbReference type="PRINTS" id="PR00118">
    <property type="entry name" value="BLACTAMASEA"/>
</dbReference>
<dbReference type="EC" id="3.5.2.6" evidence="3"/>
<evidence type="ECO:0000313" key="6">
    <source>
        <dbReference type="Proteomes" id="UP000557392"/>
    </source>
</evidence>
<protein>
    <recommendedName>
        <fullName evidence="3">beta-lactamase</fullName>
        <ecNumber evidence="3">3.5.2.6</ecNumber>
    </recommendedName>
</protein>
<proteinExistence type="inferred from homology"/>
<dbReference type="Pfam" id="PF13354">
    <property type="entry name" value="Beta-lactamase2"/>
    <property type="match status" value="1"/>
</dbReference>
<evidence type="ECO:0000256" key="1">
    <source>
        <dbReference type="ARBA" id="ARBA00001526"/>
    </source>
</evidence>
<dbReference type="PANTHER" id="PTHR35333">
    <property type="entry name" value="BETA-LACTAMASE"/>
    <property type="match status" value="1"/>
</dbReference>
<dbReference type="InterPro" id="IPR012338">
    <property type="entry name" value="Beta-lactam/transpept-like"/>
</dbReference>
<dbReference type="AlphaFoldDB" id="A0A7W6JUA0"/>
<dbReference type="GO" id="GO:0008800">
    <property type="term" value="F:beta-lactamase activity"/>
    <property type="evidence" value="ECO:0007669"/>
    <property type="project" value="UniProtKB-EC"/>
</dbReference>
<dbReference type="PANTHER" id="PTHR35333:SF3">
    <property type="entry name" value="BETA-LACTAMASE-TYPE TRANSPEPTIDASE FOLD CONTAINING PROTEIN"/>
    <property type="match status" value="1"/>
</dbReference>
<dbReference type="Proteomes" id="UP000557392">
    <property type="component" value="Unassembled WGS sequence"/>
</dbReference>
<keyword evidence="5" id="KW-0378">Hydrolase</keyword>
<dbReference type="EMBL" id="JACIEH010000003">
    <property type="protein sequence ID" value="MBB4099660.1"/>
    <property type="molecule type" value="Genomic_DNA"/>
</dbReference>
<accession>A0A7W6JUA0</accession>
<dbReference type="SUPFAM" id="SSF56601">
    <property type="entry name" value="beta-lactamase/transpeptidase-like"/>
    <property type="match status" value="1"/>
</dbReference>
<comment type="catalytic activity">
    <reaction evidence="1">
        <text>a beta-lactam + H2O = a substituted beta-amino acid</text>
        <dbReference type="Rhea" id="RHEA:20401"/>
        <dbReference type="ChEBI" id="CHEBI:15377"/>
        <dbReference type="ChEBI" id="CHEBI:35627"/>
        <dbReference type="ChEBI" id="CHEBI:140347"/>
        <dbReference type="EC" id="3.5.2.6"/>
    </reaction>
</comment>
<comment type="similarity">
    <text evidence="2">Belongs to the class-A beta-lactamase family.</text>
</comment>
<dbReference type="Gene3D" id="3.40.710.10">
    <property type="entry name" value="DD-peptidase/beta-lactamase superfamily"/>
    <property type="match status" value="1"/>
</dbReference>
<dbReference type="GO" id="GO:0030655">
    <property type="term" value="P:beta-lactam antibiotic catabolic process"/>
    <property type="evidence" value="ECO:0007669"/>
    <property type="project" value="InterPro"/>
</dbReference>
<organism evidence="5 6">
    <name type="scientific">Sphingomonas kyeonggiensis</name>
    <dbReference type="NCBI Taxonomy" id="1268553"/>
    <lineage>
        <taxon>Bacteria</taxon>
        <taxon>Pseudomonadati</taxon>
        <taxon>Pseudomonadota</taxon>
        <taxon>Alphaproteobacteria</taxon>
        <taxon>Sphingomonadales</taxon>
        <taxon>Sphingomonadaceae</taxon>
        <taxon>Sphingomonas</taxon>
    </lineage>
</organism>
<sequence length="395" mass="41922">MFKFEDFSAFQRAVTVAGLGPAMLVGCTVHGDPSLATYLPAAYGVSFAFPWEGNTQPSANAWKPTARAPHGLVNAIDGITRNFDGLVGVAITSVQDGWIVTSNDAARPMPQQSVSKLWVTMTVLDAVDQGRIRLDDPLTITRSDFTLFHQPVAALVKGDAGYTATVGEIIRRAMQMSDNTCNDKLLRLVGGPDAVRAFLARKGITGVKFGPGEKLLQAGTAGLEWKPEYSMGNAFAVARSRLAPSVRLNAYEAYVKDPPDGAAAGAISVALARLKRGELLSPSSTAWLLQTMDGARTGRARVHGAVPAGWVYGHKTGTGQDLGTRTAGFNDVGILTAPDGKSYALAVMIGDTRRPIRERQLLMQAVAQAIVANHGGGSRVEDNVDPAWKAFTSSK</sequence>
<dbReference type="InterPro" id="IPR000871">
    <property type="entry name" value="Beta-lactam_class-A"/>
</dbReference>
<comment type="caution">
    <text evidence="5">The sequence shown here is derived from an EMBL/GenBank/DDBJ whole genome shotgun (WGS) entry which is preliminary data.</text>
</comment>
<dbReference type="GO" id="GO:0046677">
    <property type="term" value="P:response to antibiotic"/>
    <property type="evidence" value="ECO:0007669"/>
    <property type="project" value="InterPro"/>
</dbReference>
<gene>
    <name evidence="5" type="ORF">GGR46_003232</name>
</gene>
<feature type="domain" description="Beta-lactamase class A catalytic" evidence="4">
    <location>
        <begin position="88"/>
        <end position="348"/>
    </location>
</feature>
<dbReference type="PROSITE" id="PS51257">
    <property type="entry name" value="PROKAR_LIPOPROTEIN"/>
    <property type="match status" value="1"/>
</dbReference>